<dbReference type="RefSeq" id="WP_213163821.1">
    <property type="nucleotide sequence ID" value="NZ_CP058214.1"/>
</dbReference>
<keyword evidence="2" id="KW-0732">Signal</keyword>
<dbReference type="KEGG" id="kmn:HW532_07650"/>
<dbReference type="Gene3D" id="3.40.50.720">
    <property type="entry name" value="NAD(P)-binding Rossmann-like Domain"/>
    <property type="match status" value="1"/>
</dbReference>
<evidence type="ECO:0000313" key="4">
    <source>
        <dbReference type="EMBL" id="QPC42586.1"/>
    </source>
</evidence>
<keyword evidence="5" id="KW-1185">Reference proteome</keyword>
<accession>A0A7S8HBK5</accession>
<dbReference type="SUPFAM" id="SSF51735">
    <property type="entry name" value="NAD(P)-binding Rossmann-fold domains"/>
    <property type="match status" value="1"/>
</dbReference>
<proteinExistence type="predicted"/>
<reference evidence="4 5" key="1">
    <citation type="submission" date="2020-06" db="EMBL/GenBank/DDBJ databases">
        <title>Genome sequence of 2 isolates from Red Sea Mangroves.</title>
        <authorList>
            <person name="Sefrji F."/>
            <person name="Michoud G."/>
            <person name="Merlino G."/>
            <person name="Daffonchio D."/>
        </authorList>
    </citation>
    <scope>NUCLEOTIDE SEQUENCE [LARGE SCALE GENOMIC DNA]</scope>
    <source>
        <strain evidence="4 5">R1DC25</strain>
    </source>
</reference>
<dbReference type="Proteomes" id="UP000593594">
    <property type="component" value="Chromosome"/>
</dbReference>
<evidence type="ECO:0000256" key="2">
    <source>
        <dbReference type="SAM" id="SignalP"/>
    </source>
</evidence>
<feature type="signal peptide" evidence="2">
    <location>
        <begin position="1"/>
        <end position="17"/>
    </location>
</feature>
<evidence type="ECO:0000256" key="1">
    <source>
        <dbReference type="ARBA" id="ARBA00023027"/>
    </source>
</evidence>
<dbReference type="EMBL" id="CP058214">
    <property type="protein sequence ID" value="QPC42586.1"/>
    <property type="molecule type" value="Genomic_DNA"/>
</dbReference>
<feature type="domain" description="NAD-dependent epimerase/dehydratase" evidence="3">
    <location>
        <begin position="101"/>
        <end position="214"/>
    </location>
</feature>
<name>A0A7S8HBK5_9HYPH</name>
<protein>
    <submittedName>
        <fullName evidence="4">SDR family oxidoreductase</fullName>
    </submittedName>
</protein>
<evidence type="ECO:0000313" key="5">
    <source>
        <dbReference type="Proteomes" id="UP000593594"/>
    </source>
</evidence>
<keyword evidence="1" id="KW-0520">NAD</keyword>
<dbReference type="PANTHER" id="PTHR43574">
    <property type="entry name" value="EPIMERASE-RELATED"/>
    <property type="match status" value="1"/>
</dbReference>
<dbReference type="Pfam" id="PF01370">
    <property type="entry name" value="Epimerase"/>
    <property type="match status" value="1"/>
</dbReference>
<organism evidence="4 5">
    <name type="scientific">Kaustia mangrovi</name>
    <dbReference type="NCBI Taxonomy" id="2593653"/>
    <lineage>
        <taxon>Bacteria</taxon>
        <taxon>Pseudomonadati</taxon>
        <taxon>Pseudomonadota</taxon>
        <taxon>Alphaproteobacteria</taxon>
        <taxon>Hyphomicrobiales</taxon>
        <taxon>Parvibaculaceae</taxon>
        <taxon>Kaustia</taxon>
    </lineage>
</organism>
<dbReference type="AlphaFoldDB" id="A0A7S8HBK5"/>
<gene>
    <name evidence="4" type="ORF">HW532_07650</name>
</gene>
<evidence type="ECO:0000259" key="3">
    <source>
        <dbReference type="Pfam" id="PF01370"/>
    </source>
</evidence>
<dbReference type="InterPro" id="IPR001509">
    <property type="entry name" value="Epimerase_deHydtase"/>
</dbReference>
<dbReference type="InterPro" id="IPR036291">
    <property type="entry name" value="NAD(P)-bd_dom_sf"/>
</dbReference>
<dbReference type="CDD" id="cd05266">
    <property type="entry name" value="SDR_a4"/>
    <property type="match status" value="1"/>
</dbReference>
<sequence length="292" mass="30524">MSHLFCFGAGFSAQALARTLLASGWTVTGTCRTPEAAHPLAAAGIAPVPLDTANPDGTAVAGALATATHILVSVPPDGEGCPVARLFGEAIAERAGELRWLGYLSTTGVYGNRDGGWVDERSALTPDTARGHRRLAAENDWLALHGTRGVPVHIFRLAGIYGPGRNALEQVASGRARRIVKPGQVFSRIHVDDIAGVLAASIARPAPGTAYNVCDDEACPPQDVIAHAARLLGVEPPPEIPFEEAGLSAMAASFYADNKRVANARIKRELGYSLSYPTYREGLGALLSSVAA</sequence>
<feature type="chain" id="PRO_5032732585" evidence="2">
    <location>
        <begin position="18"/>
        <end position="292"/>
    </location>
</feature>